<dbReference type="GO" id="GO:0016491">
    <property type="term" value="F:oxidoreductase activity"/>
    <property type="evidence" value="ECO:0007669"/>
    <property type="project" value="UniProtKB-KW"/>
</dbReference>
<evidence type="ECO:0000313" key="3">
    <source>
        <dbReference type="EMBL" id="KAF8774269.1"/>
    </source>
</evidence>
<proteinExistence type="inferred from homology"/>
<dbReference type="InterPro" id="IPR002347">
    <property type="entry name" value="SDR_fam"/>
</dbReference>
<comment type="similarity">
    <text evidence="2">Belongs to the short-chain dehydrogenases/reductases (SDR) family.</text>
</comment>
<dbReference type="Pfam" id="PF00106">
    <property type="entry name" value="adh_short"/>
    <property type="match status" value="1"/>
</dbReference>
<dbReference type="AlphaFoldDB" id="A0A8T0EQ12"/>
<protein>
    <submittedName>
        <fullName evidence="3">Retinol dehydrogenase 11 like protein</fullName>
    </submittedName>
</protein>
<accession>A0A8T0EQ12</accession>
<dbReference type="InterPro" id="IPR036291">
    <property type="entry name" value="NAD(P)-bd_dom_sf"/>
</dbReference>
<keyword evidence="1" id="KW-0560">Oxidoreductase</keyword>
<dbReference type="PANTHER" id="PTHR43157">
    <property type="entry name" value="PHOSPHATIDYLINOSITOL-GLYCAN BIOSYNTHESIS CLASS F PROTEIN-RELATED"/>
    <property type="match status" value="1"/>
</dbReference>
<sequence>MLQNVSYHWSRARFLIKERITQPKSYVGKQSFLQGRKNVWFLAPKNNFGFGCRGAKIIMACRDVEKGKIAAVDIQKQVQNANIIVRHLDLASFTSIRRFAEGILMTEPYIHILINNAGVMACPRLKTTEGFEMQFGVNYLGHFFLTNLLLDRMKESAPARIINIGSIAHILGKIHFSDIHLERGYNSVLAYCHSKLAIVLFTRELAKNLKGTGVTTYCVDPGPTSTDLFQNVSSKVSCIAYPFSICRGVTYKSPKKGAQTIIYCAVEASLAEESGLYYCGCRKVRPSSRARDDVLAKRLWDFSENLIATVG</sequence>
<dbReference type="SUPFAM" id="SSF51735">
    <property type="entry name" value="NAD(P)-binding Rossmann-fold domains"/>
    <property type="match status" value="1"/>
</dbReference>
<dbReference type="Proteomes" id="UP000807504">
    <property type="component" value="Unassembled WGS sequence"/>
</dbReference>
<organism evidence="3 4">
    <name type="scientific">Argiope bruennichi</name>
    <name type="common">Wasp spider</name>
    <name type="synonym">Aranea bruennichi</name>
    <dbReference type="NCBI Taxonomy" id="94029"/>
    <lineage>
        <taxon>Eukaryota</taxon>
        <taxon>Metazoa</taxon>
        <taxon>Ecdysozoa</taxon>
        <taxon>Arthropoda</taxon>
        <taxon>Chelicerata</taxon>
        <taxon>Arachnida</taxon>
        <taxon>Araneae</taxon>
        <taxon>Araneomorphae</taxon>
        <taxon>Entelegynae</taxon>
        <taxon>Araneoidea</taxon>
        <taxon>Araneidae</taxon>
        <taxon>Argiope</taxon>
    </lineage>
</organism>
<gene>
    <name evidence="3" type="ORF">HNY73_016839</name>
</gene>
<keyword evidence="4" id="KW-1185">Reference proteome</keyword>
<dbReference type="PRINTS" id="PR00081">
    <property type="entry name" value="GDHRDH"/>
</dbReference>
<dbReference type="Gene3D" id="3.40.50.720">
    <property type="entry name" value="NAD(P)-binding Rossmann-like Domain"/>
    <property type="match status" value="1"/>
</dbReference>
<evidence type="ECO:0000256" key="2">
    <source>
        <dbReference type="RuleBase" id="RU000363"/>
    </source>
</evidence>
<evidence type="ECO:0000313" key="4">
    <source>
        <dbReference type="Proteomes" id="UP000807504"/>
    </source>
</evidence>
<dbReference type="EMBL" id="JABXBU010002227">
    <property type="protein sequence ID" value="KAF8774269.1"/>
    <property type="molecule type" value="Genomic_DNA"/>
</dbReference>
<reference evidence="3" key="2">
    <citation type="submission" date="2020-06" db="EMBL/GenBank/DDBJ databases">
        <authorList>
            <person name="Sheffer M."/>
        </authorList>
    </citation>
    <scope>NUCLEOTIDE SEQUENCE</scope>
</reference>
<dbReference type="PRINTS" id="PR00080">
    <property type="entry name" value="SDRFAMILY"/>
</dbReference>
<evidence type="ECO:0000256" key="1">
    <source>
        <dbReference type="ARBA" id="ARBA00023002"/>
    </source>
</evidence>
<dbReference type="PANTHER" id="PTHR43157:SF31">
    <property type="entry name" value="PHOSPHATIDYLINOSITOL-GLYCAN BIOSYNTHESIS CLASS F PROTEIN"/>
    <property type="match status" value="1"/>
</dbReference>
<name>A0A8T0EQ12_ARGBR</name>
<comment type="caution">
    <text evidence="3">The sequence shown here is derived from an EMBL/GenBank/DDBJ whole genome shotgun (WGS) entry which is preliminary data.</text>
</comment>
<reference evidence="3" key="1">
    <citation type="journal article" date="2020" name="bioRxiv">
        <title>Chromosome-level reference genome of the European wasp spider Argiope bruennichi: a resource for studies on range expansion and evolutionary adaptation.</title>
        <authorList>
            <person name="Sheffer M.M."/>
            <person name="Hoppe A."/>
            <person name="Krehenwinkel H."/>
            <person name="Uhl G."/>
            <person name="Kuss A.W."/>
            <person name="Jensen L."/>
            <person name="Jensen C."/>
            <person name="Gillespie R.G."/>
            <person name="Hoff K.J."/>
            <person name="Prost S."/>
        </authorList>
    </citation>
    <scope>NUCLEOTIDE SEQUENCE</scope>
</reference>